<sequence length="412" mass="44557">MVNFPTMYRVKRQFDGPVVDDLQTEVKTSINALLANHKFVPGAKIGIAVGSRGIASLATSIKAIVLEVRNSGFKPFLIPAMGSHGGATPAGQRQILQNLGINFSELNMECLAEMSTSVIGTTSDDVPVHFAQTAMGMDGLLICNRIKPHTRFTGNVQSGLLKMMTVGLGKENGAATYHRAERELEFDNLIREAAGIIIEKTPIIGGIALIENQSKQIAELISVPAHEMIDREPALLKRASELVPRLPLQKIDLLIVDEIGKEVSGTGMDTNVVGRKFNDHVSHPQDWCQTSLIYIRGLTCATAGNATGIGMAEFTNPEAVAQVDWVKTRINSITAGHPTAAMCPVILDDDKAVIEAAMQIAGENLQILHIRNTAQLNEVYVSQSGLEELQQLEPSCISSSCDNYCGEYLHGF</sequence>
<evidence type="ECO:0000313" key="3">
    <source>
        <dbReference type="Proteomes" id="UP000316095"/>
    </source>
</evidence>
<name>A0A5C5XFQ5_9PLAN</name>
<dbReference type="Pfam" id="PF09861">
    <property type="entry name" value="Lar_N"/>
    <property type="match status" value="1"/>
</dbReference>
<dbReference type="Gene3D" id="3.40.50.11440">
    <property type="match status" value="1"/>
</dbReference>
<dbReference type="GO" id="GO:0050043">
    <property type="term" value="F:lactate racemase activity"/>
    <property type="evidence" value="ECO:0007669"/>
    <property type="project" value="InterPro"/>
</dbReference>
<dbReference type="EMBL" id="SJPG01000001">
    <property type="protein sequence ID" value="TWT61588.1"/>
    <property type="molecule type" value="Genomic_DNA"/>
</dbReference>
<dbReference type="InterPro" id="IPR018657">
    <property type="entry name" value="LarA-like_N"/>
</dbReference>
<comment type="caution">
    <text evidence="2">The sequence shown here is derived from an EMBL/GenBank/DDBJ whole genome shotgun (WGS) entry which is preliminary data.</text>
</comment>
<reference evidence="2 3" key="1">
    <citation type="submission" date="2019-02" db="EMBL/GenBank/DDBJ databases">
        <title>Deep-cultivation of Planctomycetes and their phenomic and genomic characterization uncovers novel biology.</title>
        <authorList>
            <person name="Wiegand S."/>
            <person name="Jogler M."/>
            <person name="Boedeker C."/>
            <person name="Pinto D."/>
            <person name="Vollmers J."/>
            <person name="Rivas-Marin E."/>
            <person name="Kohn T."/>
            <person name="Peeters S.H."/>
            <person name="Heuer A."/>
            <person name="Rast P."/>
            <person name="Oberbeckmann S."/>
            <person name="Bunk B."/>
            <person name="Jeske O."/>
            <person name="Meyerdierks A."/>
            <person name="Storesund J.E."/>
            <person name="Kallscheuer N."/>
            <person name="Luecker S."/>
            <person name="Lage O.M."/>
            <person name="Pohl T."/>
            <person name="Merkel B.J."/>
            <person name="Hornburger P."/>
            <person name="Mueller R.-W."/>
            <person name="Bruemmer F."/>
            <person name="Labrenz M."/>
            <person name="Spormann A.M."/>
            <person name="Op Den Camp H."/>
            <person name="Overmann J."/>
            <person name="Amann R."/>
            <person name="Jetten M.S.M."/>
            <person name="Mascher T."/>
            <person name="Medema M.H."/>
            <person name="Devos D.P."/>
            <person name="Kaster A.-K."/>
            <person name="Ovreas L."/>
            <person name="Rohde M."/>
            <person name="Galperin M.Y."/>
            <person name="Jogler C."/>
        </authorList>
    </citation>
    <scope>NUCLEOTIDE SEQUENCE [LARGE SCALE GENOMIC DNA]</scope>
    <source>
        <strain evidence="2 3">Pan54</strain>
    </source>
</reference>
<evidence type="ECO:0000313" key="2">
    <source>
        <dbReference type="EMBL" id="TWT61588.1"/>
    </source>
</evidence>
<evidence type="ECO:0000259" key="1">
    <source>
        <dbReference type="Pfam" id="PF09861"/>
    </source>
</evidence>
<gene>
    <name evidence="2" type="ORF">Pan54_23240</name>
</gene>
<organism evidence="2 3">
    <name type="scientific">Rubinisphaera italica</name>
    <dbReference type="NCBI Taxonomy" id="2527969"/>
    <lineage>
        <taxon>Bacteria</taxon>
        <taxon>Pseudomonadati</taxon>
        <taxon>Planctomycetota</taxon>
        <taxon>Planctomycetia</taxon>
        <taxon>Planctomycetales</taxon>
        <taxon>Planctomycetaceae</taxon>
        <taxon>Rubinisphaera</taxon>
    </lineage>
</organism>
<protein>
    <recommendedName>
        <fullName evidence="1">LarA-like N-terminal domain-containing protein</fullName>
    </recommendedName>
</protein>
<dbReference type="AlphaFoldDB" id="A0A5C5XFQ5"/>
<accession>A0A5C5XFQ5</accession>
<keyword evidence="3" id="KW-1185">Reference proteome</keyword>
<dbReference type="OrthoDB" id="9788398at2"/>
<feature type="domain" description="LarA-like N-terminal" evidence="1">
    <location>
        <begin position="59"/>
        <end position="180"/>
    </location>
</feature>
<proteinExistence type="predicted"/>
<dbReference type="Proteomes" id="UP000316095">
    <property type="component" value="Unassembled WGS sequence"/>
</dbReference>